<evidence type="ECO:0000313" key="2">
    <source>
        <dbReference type="Proteomes" id="UP000317894"/>
    </source>
</evidence>
<dbReference type="Proteomes" id="UP000317894">
    <property type="component" value="Unassembled WGS sequence"/>
</dbReference>
<dbReference type="RefSeq" id="WP_144335311.1">
    <property type="nucleotide sequence ID" value="NZ_VJWA01000002.1"/>
</dbReference>
<name>A0A552UAA3_9SPHN</name>
<dbReference type="AlphaFoldDB" id="A0A552UAA3"/>
<evidence type="ECO:0000313" key="1">
    <source>
        <dbReference type="EMBL" id="TRW15142.1"/>
    </source>
</evidence>
<gene>
    <name evidence="1" type="ORF">FMM06_15990</name>
</gene>
<accession>A0A552UAA3</accession>
<sequence>MIKLEMPGQITLDAWDRELREIRQFLGPYGIEHIEDLYIELRGFDALGREYFIERSVRLIPVLDLPGGPRRRRRRTSTSYFEVLSLPRSSSNDS</sequence>
<keyword evidence="2" id="KW-1185">Reference proteome</keyword>
<reference evidence="1 2" key="1">
    <citation type="submission" date="2019-07" db="EMBL/GenBank/DDBJ databases">
        <title>Novel species isolated from glacier.</title>
        <authorList>
            <person name="Liu Q."/>
            <person name="Xin Y.-H."/>
        </authorList>
    </citation>
    <scope>NUCLEOTIDE SEQUENCE [LARGE SCALE GENOMIC DNA]</scope>
    <source>
        <strain evidence="1 2">LB1R16</strain>
    </source>
</reference>
<comment type="caution">
    <text evidence="1">The sequence shown here is derived from an EMBL/GenBank/DDBJ whole genome shotgun (WGS) entry which is preliminary data.</text>
</comment>
<organism evidence="1 2">
    <name type="scientific">Glacieibacterium frigidum</name>
    <dbReference type="NCBI Taxonomy" id="2593303"/>
    <lineage>
        <taxon>Bacteria</taxon>
        <taxon>Pseudomonadati</taxon>
        <taxon>Pseudomonadota</taxon>
        <taxon>Alphaproteobacteria</taxon>
        <taxon>Sphingomonadales</taxon>
        <taxon>Sphingosinicellaceae</taxon>
        <taxon>Glacieibacterium</taxon>
    </lineage>
</organism>
<dbReference type="OrthoDB" id="9801834at2"/>
<proteinExistence type="predicted"/>
<protein>
    <submittedName>
        <fullName evidence="1">Uncharacterized protein</fullName>
    </submittedName>
</protein>
<dbReference type="EMBL" id="VJWA01000002">
    <property type="protein sequence ID" value="TRW15142.1"/>
    <property type="molecule type" value="Genomic_DNA"/>
</dbReference>